<dbReference type="InterPro" id="IPR049012">
    <property type="entry name" value="Mutator_transp_dom"/>
</dbReference>
<dbReference type="STRING" id="471704.A0A151JB08"/>
<proteinExistence type="predicted"/>
<protein>
    <recommendedName>
        <fullName evidence="1">Mutator-like transposase domain-containing protein</fullName>
    </recommendedName>
</protein>
<feature type="domain" description="Mutator-like transposase" evidence="1">
    <location>
        <begin position="1"/>
        <end position="135"/>
    </location>
</feature>
<dbReference type="Proteomes" id="UP000078492">
    <property type="component" value="Unassembled WGS sequence"/>
</dbReference>
<name>A0A151JB08_9HYME</name>
<dbReference type="AlphaFoldDB" id="A0A151JB08"/>
<keyword evidence="4" id="KW-1185">Reference proteome</keyword>
<evidence type="ECO:0000313" key="3">
    <source>
        <dbReference type="EMBL" id="KYN22208.1"/>
    </source>
</evidence>
<dbReference type="EMBL" id="KQ979868">
    <property type="protein sequence ID" value="KYN18740.1"/>
    <property type="molecule type" value="Genomic_DNA"/>
</dbReference>
<evidence type="ECO:0000259" key="1">
    <source>
        <dbReference type="Pfam" id="PF20700"/>
    </source>
</evidence>
<dbReference type="Pfam" id="PF20700">
    <property type="entry name" value="Mutator"/>
    <property type="match status" value="1"/>
</dbReference>
<dbReference type="EMBL" id="KQ979229">
    <property type="protein sequence ID" value="KYN22208.1"/>
    <property type="molecule type" value="Genomic_DNA"/>
</dbReference>
<gene>
    <name evidence="3" type="ORF">ALC57_05402</name>
    <name evidence="2" type="ORF">ALC57_08936</name>
</gene>
<sequence>MEVDSMVEIFRRSVERFAVKYTNYIGDGDSKTYSAIVNAAPYGNSININKKKCVRHVQKRIDSRLRALKNKSLVGRNKLTGKIIDNLSIYYGLAIRRNCESKDKMKTAIWATFYHYSSTDEKPHHENCPEGSDSWQRAKVDGIPLTPTSTIMSLLHDVLEAIRPIYDDLKKDTLLERCVGGFTQNNNESFNNII</sequence>
<evidence type="ECO:0000313" key="2">
    <source>
        <dbReference type="EMBL" id="KYN18740.1"/>
    </source>
</evidence>
<reference evidence="3 4" key="1">
    <citation type="submission" date="2015-09" db="EMBL/GenBank/DDBJ databases">
        <title>Trachymyrmex cornetzi WGS genome.</title>
        <authorList>
            <person name="Nygaard S."/>
            <person name="Hu H."/>
            <person name="Boomsma J."/>
            <person name="Zhang G."/>
        </authorList>
    </citation>
    <scope>NUCLEOTIDE SEQUENCE [LARGE SCALE GENOMIC DNA]</scope>
    <source>
        <strain evidence="3">Tcor2-1</strain>
        <tissue evidence="3">Whole body</tissue>
    </source>
</reference>
<evidence type="ECO:0000313" key="4">
    <source>
        <dbReference type="Proteomes" id="UP000078492"/>
    </source>
</evidence>
<accession>A0A151JB08</accession>
<organism evidence="3 4">
    <name type="scientific">Trachymyrmex cornetzi</name>
    <dbReference type="NCBI Taxonomy" id="471704"/>
    <lineage>
        <taxon>Eukaryota</taxon>
        <taxon>Metazoa</taxon>
        <taxon>Ecdysozoa</taxon>
        <taxon>Arthropoda</taxon>
        <taxon>Hexapoda</taxon>
        <taxon>Insecta</taxon>
        <taxon>Pterygota</taxon>
        <taxon>Neoptera</taxon>
        <taxon>Endopterygota</taxon>
        <taxon>Hymenoptera</taxon>
        <taxon>Apocrita</taxon>
        <taxon>Aculeata</taxon>
        <taxon>Formicoidea</taxon>
        <taxon>Formicidae</taxon>
        <taxon>Myrmicinae</taxon>
        <taxon>Trachymyrmex</taxon>
    </lineage>
</organism>